<protein>
    <recommendedName>
        <fullName evidence="1">diguanylate cyclase</fullName>
        <ecNumber evidence="1">2.7.7.65</ecNumber>
    </recommendedName>
</protein>
<evidence type="ECO:0000256" key="2">
    <source>
        <dbReference type="ARBA" id="ARBA00034247"/>
    </source>
</evidence>
<keyword evidence="4" id="KW-0472">Membrane</keyword>
<dbReference type="SMART" id="SM00267">
    <property type="entry name" value="GGDEF"/>
    <property type="match status" value="1"/>
</dbReference>
<keyword evidence="8" id="KW-1185">Reference proteome</keyword>
<dbReference type="EMBL" id="SJXE01000004">
    <property type="protein sequence ID" value="TCI03378.1"/>
    <property type="molecule type" value="Genomic_DNA"/>
</dbReference>
<feature type="signal peptide" evidence="5">
    <location>
        <begin position="1"/>
        <end position="25"/>
    </location>
</feature>
<evidence type="ECO:0000256" key="3">
    <source>
        <dbReference type="SAM" id="Coils"/>
    </source>
</evidence>
<dbReference type="InterPro" id="IPR029787">
    <property type="entry name" value="Nucleotide_cyclase"/>
</dbReference>
<dbReference type="InterPro" id="IPR050469">
    <property type="entry name" value="Diguanylate_Cyclase"/>
</dbReference>
<name>A0ABY2ANX5_9GAMM</name>
<keyword evidence="4" id="KW-0812">Transmembrane</keyword>
<evidence type="ECO:0000256" key="1">
    <source>
        <dbReference type="ARBA" id="ARBA00012528"/>
    </source>
</evidence>
<feature type="transmembrane region" description="Helical" evidence="4">
    <location>
        <begin position="384"/>
        <end position="401"/>
    </location>
</feature>
<gene>
    <name evidence="7" type="ORF">EZV61_10925</name>
</gene>
<organism evidence="7 8">
    <name type="scientific">Corallincola luteus</name>
    <dbReference type="NCBI Taxonomy" id="1775177"/>
    <lineage>
        <taxon>Bacteria</taxon>
        <taxon>Pseudomonadati</taxon>
        <taxon>Pseudomonadota</taxon>
        <taxon>Gammaproteobacteria</taxon>
        <taxon>Alteromonadales</taxon>
        <taxon>Psychromonadaceae</taxon>
        <taxon>Corallincola</taxon>
    </lineage>
</organism>
<dbReference type="InterPro" id="IPR043128">
    <property type="entry name" value="Rev_trsase/Diguanyl_cyclase"/>
</dbReference>
<dbReference type="InterPro" id="IPR000160">
    <property type="entry name" value="GGDEF_dom"/>
</dbReference>
<dbReference type="RefSeq" id="WP_131415580.1">
    <property type="nucleotide sequence ID" value="NZ_SJXE01000004.1"/>
</dbReference>
<dbReference type="Proteomes" id="UP000292554">
    <property type="component" value="Unassembled WGS sequence"/>
</dbReference>
<evidence type="ECO:0000259" key="6">
    <source>
        <dbReference type="PROSITE" id="PS50887"/>
    </source>
</evidence>
<dbReference type="PANTHER" id="PTHR45138:SF9">
    <property type="entry name" value="DIGUANYLATE CYCLASE DGCM-RELATED"/>
    <property type="match status" value="1"/>
</dbReference>
<feature type="domain" description="GGDEF" evidence="6">
    <location>
        <begin position="444"/>
        <end position="577"/>
    </location>
</feature>
<accession>A0ABY2ANX5</accession>
<evidence type="ECO:0000256" key="4">
    <source>
        <dbReference type="SAM" id="Phobius"/>
    </source>
</evidence>
<dbReference type="Gene3D" id="3.30.70.270">
    <property type="match status" value="1"/>
</dbReference>
<dbReference type="SUPFAM" id="SSF55073">
    <property type="entry name" value="Nucleotide cyclase"/>
    <property type="match status" value="1"/>
</dbReference>
<keyword evidence="5" id="KW-0732">Signal</keyword>
<sequence length="588" mass="66208">MSIYISFSMAIAVMLSLVLIGNANAEDIDSLILDADAARTKEIDYFKEYLSKIEYVESELTDAQKAEYEYLLAFYFSRTGKTKEAVRIYEKIVRQKHSVRASFKSLISLSNIYSVLGETERAYQYALSFSNQEYSEVESNLRHDATLLFAYNLLRTGLYNEADSFIKGFDLSGVKERSRCLKLTVDTELDFRLERMPADQKWNSEDINYCHNIGEHILAYIATVFVSHNLVKNNKSIEALKILVSDLEGVISTEYDNLLGYWYSTMAEAWLKNGGLEQSIRYAELSLEYDLDKSNYNAQINANRVLFESYEILGDLGEENKHLKAYQKVYESAQHTRVSSAVAFYSAKLKAEESARQIESLNEKLSLADLESQVAKVEAENNRLYLSMALIVVCMLILWVYKTKLHQLRLKKQVEVDALTGVLSRRYFSECFEKALVSAQPAQQSVSFVLFDLDHFKRINDSYGHPAGDWVLKAVGEVCSSSGRRADLVGRLGGEEFGILLPDCDMANATRVAEQCRLAIERIDSAPAGAKFQITASFGVSASSVVGYDSRALIVDADKALYLSKKHGRNRVTLSPNYDNSVILGAGI</sequence>
<comment type="catalytic activity">
    <reaction evidence="2">
        <text>2 GTP = 3',3'-c-di-GMP + 2 diphosphate</text>
        <dbReference type="Rhea" id="RHEA:24898"/>
        <dbReference type="ChEBI" id="CHEBI:33019"/>
        <dbReference type="ChEBI" id="CHEBI:37565"/>
        <dbReference type="ChEBI" id="CHEBI:58805"/>
        <dbReference type="EC" id="2.7.7.65"/>
    </reaction>
</comment>
<dbReference type="EC" id="2.7.7.65" evidence="1"/>
<dbReference type="CDD" id="cd01949">
    <property type="entry name" value="GGDEF"/>
    <property type="match status" value="1"/>
</dbReference>
<dbReference type="Pfam" id="PF00990">
    <property type="entry name" value="GGDEF"/>
    <property type="match status" value="1"/>
</dbReference>
<comment type="caution">
    <text evidence="7">The sequence shown here is derived from an EMBL/GenBank/DDBJ whole genome shotgun (WGS) entry which is preliminary data.</text>
</comment>
<evidence type="ECO:0000256" key="5">
    <source>
        <dbReference type="SAM" id="SignalP"/>
    </source>
</evidence>
<keyword evidence="4" id="KW-1133">Transmembrane helix</keyword>
<evidence type="ECO:0000313" key="8">
    <source>
        <dbReference type="Proteomes" id="UP000292554"/>
    </source>
</evidence>
<feature type="chain" id="PRO_5046171041" description="diguanylate cyclase" evidence="5">
    <location>
        <begin position="26"/>
        <end position="588"/>
    </location>
</feature>
<feature type="coiled-coil region" evidence="3">
    <location>
        <begin position="351"/>
        <end position="387"/>
    </location>
</feature>
<dbReference type="NCBIfam" id="TIGR00254">
    <property type="entry name" value="GGDEF"/>
    <property type="match status" value="1"/>
</dbReference>
<dbReference type="PROSITE" id="PS50887">
    <property type="entry name" value="GGDEF"/>
    <property type="match status" value="1"/>
</dbReference>
<evidence type="ECO:0000313" key="7">
    <source>
        <dbReference type="EMBL" id="TCI03378.1"/>
    </source>
</evidence>
<reference evidence="7 8" key="1">
    <citation type="submission" date="2019-02" db="EMBL/GenBank/DDBJ databases">
        <title>Corallincola luteus sp. nov., a marine bacterium isolated from surface sediment of Bohai Sea in China.</title>
        <authorList>
            <person name="Ren Q."/>
        </authorList>
    </citation>
    <scope>NUCLEOTIDE SEQUENCE [LARGE SCALE GENOMIC DNA]</scope>
    <source>
        <strain evidence="7 8">DASS28</strain>
    </source>
</reference>
<keyword evidence="3" id="KW-0175">Coiled coil</keyword>
<dbReference type="PANTHER" id="PTHR45138">
    <property type="entry name" value="REGULATORY COMPONENTS OF SENSORY TRANSDUCTION SYSTEM"/>
    <property type="match status" value="1"/>
</dbReference>
<proteinExistence type="predicted"/>